<accession>A0A507R3F6</accession>
<evidence type="ECO:0000256" key="1">
    <source>
        <dbReference type="SAM" id="MobiDB-lite"/>
    </source>
</evidence>
<feature type="compositionally biased region" description="Basic and acidic residues" evidence="1">
    <location>
        <begin position="92"/>
        <end position="118"/>
    </location>
</feature>
<dbReference type="PANTHER" id="PTHR42345:SF2">
    <property type="entry name" value="HELICASE-LIKE PROTEIN"/>
    <property type="match status" value="1"/>
</dbReference>
<dbReference type="EMBL" id="VIFY01000016">
    <property type="protein sequence ID" value="TQB75746.1"/>
    <property type="molecule type" value="Genomic_DNA"/>
</dbReference>
<evidence type="ECO:0000313" key="2">
    <source>
        <dbReference type="EMBL" id="TQB75746.1"/>
    </source>
</evidence>
<dbReference type="PANTHER" id="PTHR42345">
    <property type="entry name" value="TPR_REGION DOMAIN-CONTAINING PROTEIN"/>
    <property type="match status" value="1"/>
</dbReference>
<feature type="compositionally biased region" description="Basic and acidic residues" evidence="1">
    <location>
        <begin position="63"/>
        <end position="72"/>
    </location>
</feature>
<dbReference type="AlphaFoldDB" id="A0A507R3F6"/>
<dbReference type="Proteomes" id="UP000319663">
    <property type="component" value="Unassembled WGS sequence"/>
</dbReference>
<evidence type="ECO:0000313" key="3">
    <source>
        <dbReference type="Proteomes" id="UP000319663"/>
    </source>
</evidence>
<feature type="compositionally biased region" description="Pro residues" evidence="1">
    <location>
        <begin position="40"/>
        <end position="53"/>
    </location>
</feature>
<keyword evidence="3" id="KW-1185">Reference proteome</keyword>
<name>A0A507R3F6_MONPU</name>
<feature type="compositionally biased region" description="Basic and acidic residues" evidence="1">
    <location>
        <begin position="18"/>
        <end position="32"/>
    </location>
</feature>
<reference evidence="2 3" key="1">
    <citation type="submission" date="2019-06" db="EMBL/GenBank/DDBJ databases">
        <title>Wine fermentation using esterase from Monascus purpureus.</title>
        <authorList>
            <person name="Geng C."/>
            <person name="Zhang Y."/>
        </authorList>
    </citation>
    <scope>NUCLEOTIDE SEQUENCE [LARGE SCALE GENOMIC DNA]</scope>
    <source>
        <strain evidence="2">HQ1</strain>
    </source>
</reference>
<dbReference type="OrthoDB" id="20872at2759"/>
<feature type="compositionally biased region" description="Basic residues" evidence="1">
    <location>
        <begin position="1"/>
        <end position="10"/>
    </location>
</feature>
<gene>
    <name evidence="2" type="ORF">MPDQ_002046</name>
</gene>
<protein>
    <submittedName>
        <fullName evidence="2">Uncharacterized protein</fullName>
    </submittedName>
</protein>
<comment type="caution">
    <text evidence="2">The sequence shown here is derived from an EMBL/GenBank/DDBJ whole genome shotgun (WGS) entry which is preliminary data.</text>
</comment>
<organism evidence="2 3">
    <name type="scientific">Monascus purpureus</name>
    <name type="common">Red mold</name>
    <name type="synonym">Monascus anka</name>
    <dbReference type="NCBI Taxonomy" id="5098"/>
    <lineage>
        <taxon>Eukaryota</taxon>
        <taxon>Fungi</taxon>
        <taxon>Dikarya</taxon>
        <taxon>Ascomycota</taxon>
        <taxon>Pezizomycotina</taxon>
        <taxon>Eurotiomycetes</taxon>
        <taxon>Eurotiomycetidae</taxon>
        <taxon>Eurotiales</taxon>
        <taxon>Aspergillaceae</taxon>
        <taxon>Monascus</taxon>
    </lineage>
</organism>
<dbReference type="STRING" id="5098.A0A507R3F6"/>
<feature type="region of interest" description="Disordered" evidence="1">
    <location>
        <begin position="1"/>
        <end position="131"/>
    </location>
</feature>
<proteinExistence type="predicted"/>
<sequence length="1045" mass="117273">MTFPLTRRRSVAVAAPRAGDDHETRENGDNHLVRRASFPYAPPHPENAPPPPSKGVFSSLFRRGSDTSRNNERPTGAKTTAPGRSSQKIKHEHLNKEADPLVHGHDGRLRRASEEKEPPGATSENRRPCTVQDALELRIDAGLQANERALEDQGNPISPDEHTLTRDDVKALFSGAPHFLLERGKQNVFYPQVIFPWDEHDTSIQNLWDRKPLAHRSFALSTVHPHLPVPEEWMVNHHSSNPDHDLDAHSSKRAVFDIGIFEVPSMLSMNGWEPGSVGYRYYLEFPTADSVKYGGPPRLKMGPELQEFSSLPATSVFEMMEHHDEPYSECGNHRIHERHSLLYEGPLAWKRIGVRDTDFKVMIDRLERLRNIRHECLHHGPGVKTILDFESSRDLYNMLFTKLLHPPPQKLVNTYYENPHSLKAQIKVLTHVLAVQGAWWDFSLVEWRFRVGQILWEAPPHPDGDFFDLDSCPDPAKRPWIKPRLERKWLLLQMLLAAELLLRLDAAAHVRGPDHFILIESELRVFNKLRSGKVNWDLVVVRRFLDSFNIGCAPAEVNPEPPAEKSENALERHLSLGKGHRFFGLGRRMSTSGVTSTWFAWECKLASSHTGRQLEGLLTFAENIGWPRFEAFKTRMQSVVMNGVSAPVVDDIFARSVLNILPGSNIPKPVRDEMYRKSSSRWPVYLHCARSKGDTTIGGWLSRSWLSGFVLPGESSNHLLMAALLENDPPAVERLGPAANLYGGFLLDGKTWWSKACLVGRVLASLDGVKECMGWMSCNVVPRHATTSNPFDDTWFEVITVPTPRRSEKPRIEQGSKIIRESTPLGVGALSGETFVLPMDEPLTPVSEDKVDFEDLILYTEAVDESLPLHHIRIAKEAILSFNIRSALAAMPAKILLPLTYNVHFISAHECRAPLGRVSGHQGSESDFVGFKMAQSSVLALPSGHTRLPGHPLHTSYSYKYIPLSSLPELPTEKVLFPQKDGDEKRDEITVVDARGCKNKETFARAWCASVGTDAIIGRVGRTCLSCCIREACAVGVGLVIRVGE</sequence>